<dbReference type="EMBL" id="JAJAGQ010000003">
    <property type="protein sequence ID" value="KAJ8567449.1"/>
    <property type="molecule type" value="Genomic_DNA"/>
</dbReference>
<organism evidence="1 2">
    <name type="scientific">Anisodus acutangulus</name>
    <dbReference type="NCBI Taxonomy" id="402998"/>
    <lineage>
        <taxon>Eukaryota</taxon>
        <taxon>Viridiplantae</taxon>
        <taxon>Streptophyta</taxon>
        <taxon>Embryophyta</taxon>
        <taxon>Tracheophyta</taxon>
        <taxon>Spermatophyta</taxon>
        <taxon>Magnoliopsida</taxon>
        <taxon>eudicotyledons</taxon>
        <taxon>Gunneridae</taxon>
        <taxon>Pentapetalae</taxon>
        <taxon>asterids</taxon>
        <taxon>lamiids</taxon>
        <taxon>Solanales</taxon>
        <taxon>Solanaceae</taxon>
        <taxon>Solanoideae</taxon>
        <taxon>Hyoscyameae</taxon>
        <taxon>Anisodus</taxon>
    </lineage>
</organism>
<proteinExistence type="predicted"/>
<keyword evidence="2" id="KW-1185">Reference proteome</keyword>
<evidence type="ECO:0000313" key="1">
    <source>
        <dbReference type="EMBL" id="KAJ8567449.1"/>
    </source>
</evidence>
<protein>
    <submittedName>
        <fullName evidence="1">Uncharacterized protein</fullName>
    </submittedName>
</protein>
<dbReference type="Proteomes" id="UP001152561">
    <property type="component" value="Unassembled WGS sequence"/>
</dbReference>
<dbReference type="AlphaFoldDB" id="A0A9Q1RQ82"/>
<evidence type="ECO:0000313" key="2">
    <source>
        <dbReference type="Proteomes" id="UP001152561"/>
    </source>
</evidence>
<accession>A0A9Q1RQ82</accession>
<gene>
    <name evidence="1" type="ORF">K7X08_019657</name>
</gene>
<comment type="caution">
    <text evidence="1">The sequence shown here is derived from an EMBL/GenBank/DDBJ whole genome shotgun (WGS) entry which is preliminary data.</text>
</comment>
<sequence length="94" mass="10999">MLLNLDSRLSILLTQESNEQISFTRKIVDDLELIRDEKYICPEGYTAVRKFPSVTYLHYVMQNETVDITTYDMCSSNKERTRLGLTCTKLPKKM</sequence>
<dbReference type="OrthoDB" id="1721448at2759"/>
<reference evidence="2" key="1">
    <citation type="journal article" date="2023" name="Proc. Natl. Acad. Sci. U.S.A.">
        <title>Genomic and structural basis for evolution of tropane alkaloid biosynthesis.</title>
        <authorList>
            <person name="Wanga Y.-J."/>
            <person name="Taina T."/>
            <person name="Yua J.-Y."/>
            <person name="Lia J."/>
            <person name="Xua B."/>
            <person name="Chenc J."/>
            <person name="D'Auriad J.C."/>
            <person name="Huanga J.-P."/>
            <person name="Huanga S.-X."/>
        </authorList>
    </citation>
    <scope>NUCLEOTIDE SEQUENCE [LARGE SCALE GENOMIC DNA]</scope>
    <source>
        <strain evidence="2">cv. KIB-2019</strain>
    </source>
</reference>
<name>A0A9Q1RQ82_9SOLA</name>